<keyword evidence="2" id="KW-0528">Neurotoxin</keyword>
<accession>A0ABQ8L5H1</accession>
<evidence type="ECO:0000313" key="2">
    <source>
        <dbReference type="EMBL" id="KAI2645950.1"/>
    </source>
</evidence>
<keyword evidence="3" id="KW-1185">Reference proteome</keyword>
<dbReference type="EMBL" id="JACTAM010002123">
    <property type="protein sequence ID" value="KAI2645950.1"/>
    <property type="molecule type" value="Genomic_DNA"/>
</dbReference>
<sequence>MLSLKELLMNTILDRLHARLSHLLNRQPVDLDFLEFACSQELVFLSALSSQEDSFPHAVLDGLREVVQVIGEINHNQQCTHNTLDFESGNLGRPRIVVSEERIEELIAMSLPVPCVANLLGVSTRTIRRRMSEIGLSVRDTYSRVLDEELDTLVSAVKSRHPYAGYRMVKGLLQAEGHRVPWERIRASMHRVDSTGIISRLTQLGCVVRRTYSVPSPRALMHIDTNHKLIRYNIVIFGGIDGFSRKIMYLGVATNNLASTTLYFFQRSAERFGLPLRVRGDQGVENVDVARMMFSVRGTGRSSFIAGKSVHNQRIERLWRDIWVAVTNIYYSVLHQLEEEEQLDISNRMHLFCCHYVFVPRLQSHLDTFRDGWDNHPLRTEGNLTPNQLWEMGGHLLHVPENEDIDILLIDWESSGFPVEPDSGIQVPDIECPLTAEAYGELRVAIDPMGPSDCFGRDIYLSVVQYVQQHFNLYM</sequence>
<dbReference type="InterPro" id="IPR058913">
    <property type="entry name" value="Integrase_dom_put"/>
</dbReference>
<organism evidence="2 3">
    <name type="scientific">Labeo rohita</name>
    <name type="common">Indian major carp</name>
    <name type="synonym">Cyprinus rohita</name>
    <dbReference type="NCBI Taxonomy" id="84645"/>
    <lineage>
        <taxon>Eukaryota</taxon>
        <taxon>Metazoa</taxon>
        <taxon>Chordata</taxon>
        <taxon>Craniata</taxon>
        <taxon>Vertebrata</taxon>
        <taxon>Euteleostomi</taxon>
        <taxon>Actinopterygii</taxon>
        <taxon>Neopterygii</taxon>
        <taxon>Teleostei</taxon>
        <taxon>Ostariophysi</taxon>
        <taxon>Cypriniformes</taxon>
        <taxon>Cyprinidae</taxon>
        <taxon>Labeoninae</taxon>
        <taxon>Labeonini</taxon>
        <taxon>Labeo</taxon>
    </lineage>
</organism>
<proteinExistence type="predicted"/>
<evidence type="ECO:0000259" key="1">
    <source>
        <dbReference type="Pfam" id="PF24764"/>
    </source>
</evidence>
<dbReference type="Pfam" id="PF24764">
    <property type="entry name" value="rva_4"/>
    <property type="match status" value="1"/>
</dbReference>
<keyword evidence="2" id="KW-0800">Toxin</keyword>
<dbReference type="PANTHER" id="PTHR46791">
    <property type="entry name" value="EXPRESSED PROTEIN"/>
    <property type="match status" value="1"/>
</dbReference>
<comment type="caution">
    <text evidence="2">The sequence shown here is derived from an EMBL/GenBank/DDBJ whole genome shotgun (WGS) entry which is preliminary data.</text>
</comment>
<reference evidence="2 3" key="1">
    <citation type="submission" date="2022-01" db="EMBL/GenBank/DDBJ databases">
        <title>A high-quality chromosome-level genome assembly of rohu carp, Labeo rohita.</title>
        <authorList>
            <person name="Arick M.A. II"/>
            <person name="Hsu C.-Y."/>
            <person name="Magbanua Z."/>
            <person name="Pechanova O."/>
            <person name="Grover C."/>
            <person name="Miller E."/>
            <person name="Thrash A."/>
            <person name="Ezzel L."/>
            <person name="Alam S."/>
            <person name="Benzie J."/>
            <person name="Hamilton M."/>
            <person name="Karsi A."/>
            <person name="Lawrence M.L."/>
            <person name="Peterson D.G."/>
        </authorList>
    </citation>
    <scope>NUCLEOTIDE SEQUENCE [LARGE SCALE GENOMIC DNA]</scope>
    <source>
        <strain evidence="3">BAU-BD-2019</strain>
        <tissue evidence="2">Blood</tissue>
    </source>
</reference>
<dbReference type="PANTHER" id="PTHR46791:SF11">
    <property type="entry name" value="INTEGRASE CATALYTIC DOMAIN-CONTAINING PROTEIN"/>
    <property type="match status" value="1"/>
</dbReference>
<evidence type="ECO:0000313" key="3">
    <source>
        <dbReference type="Proteomes" id="UP000830375"/>
    </source>
</evidence>
<dbReference type="SUPFAM" id="SSF53098">
    <property type="entry name" value="Ribonuclease H-like"/>
    <property type="match status" value="1"/>
</dbReference>
<protein>
    <submittedName>
        <fullName evidence="2">Botulinum neurotoxin type D</fullName>
    </submittedName>
</protein>
<feature type="domain" description="Integrase core" evidence="1">
    <location>
        <begin position="212"/>
        <end position="393"/>
    </location>
</feature>
<dbReference type="InterPro" id="IPR012337">
    <property type="entry name" value="RNaseH-like_sf"/>
</dbReference>
<gene>
    <name evidence="2" type="ORF">H4Q32_025305</name>
</gene>
<name>A0ABQ8L5H1_LABRO</name>
<dbReference type="Proteomes" id="UP000830375">
    <property type="component" value="Unassembled WGS sequence"/>
</dbReference>